<dbReference type="RefSeq" id="WP_159369644.1">
    <property type="nucleotide sequence ID" value="NZ_WMEO01000046.1"/>
</dbReference>
<reference evidence="1 2" key="1">
    <citation type="submission" date="2019-11" db="EMBL/GenBank/DDBJ databases">
        <title>Genome sequences of 17 halophilic strains isolated from different environments.</title>
        <authorList>
            <person name="Furrow R.E."/>
        </authorList>
    </citation>
    <scope>NUCLEOTIDE SEQUENCE [LARGE SCALE GENOMIC DNA]</scope>
    <source>
        <strain evidence="1 2">22517_05_Cabo</strain>
    </source>
</reference>
<evidence type="ECO:0000313" key="1">
    <source>
        <dbReference type="EMBL" id="MYL18125.1"/>
    </source>
</evidence>
<dbReference type="AlphaFoldDB" id="A0A6B1IT53"/>
<proteinExistence type="predicted"/>
<name>A0A6B1IT53_9EURY</name>
<organism evidence="1 2">
    <name type="scientific">Halorubrum distributum</name>
    <dbReference type="NCBI Taxonomy" id="29283"/>
    <lineage>
        <taxon>Archaea</taxon>
        <taxon>Methanobacteriati</taxon>
        <taxon>Methanobacteriota</taxon>
        <taxon>Stenosarchaea group</taxon>
        <taxon>Halobacteria</taxon>
        <taxon>Halobacteriales</taxon>
        <taxon>Haloferacaceae</taxon>
        <taxon>Halorubrum</taxon>
        <taxon>Halorubrum distributum group</taxon>
    </lineage>
</organism>
<sequence>MTDARTTIDLPEGTSAGQVAGHLIETFEQEGIEIQDRETGPGYEQIKAKSPPSLLSWGEEIHVEITADEVKIASRSPSQKFDWGKSEDNVKKVKEEIREISQDSPDPVRV</sequence>
<gene>
    <name evidence="1" type="ORF">GLW36_15945</name>
</gene>
<protein>
    <submittedName>
        <fullName evidence="1">Uncharacterized protein</fullName>
    </submittedName>
</protein>
<evidence type="ECO:0000313" key="2">
    <source>
        <dbReference type="Proteomes" id="UP000460194"/>
    </source>
</evidence>
<accession>A0A6B1IT53</accession>
<dbReference type="EMBL" id="WMEO01000046">
    <property type="protein sequence ID" value="MYL18125.1"/>
    <property type="molecule type" value="Genomic_DNA"/>
</dbReference>
<comment type="caution">
    <text evidence="1">The sequence shown here is derived from an EMBL/GenBank/DDBJ whole genome shotgun (WGS) entry which is preliminary data.</text>
</comment>
<dbReference type="Proteomes" id="UP000460194">
    <property type="component" value="Unassembled WGS sequence"/>
</dbReference>